<dbReference type="Pfam" id="PF03184">
    <property type="entry name" value="DDE_1"/>
    <property type="match status" value="1"/>
</dbReference>
<dbReference type="Proteomes" id="UP000030653">
    <property type="component" value="Unassembled WGS sequence"/>
</dbReference>
<feature type="domain" description="HTH CENPB-type" evidence="2">
    <location>
        <begin position="23"/>
        <end position="97"/>
    </location>
</feature>
<evidence type="ECO:0000259" key="2">
    <source>
        <dbReference type="PROSITE" id="PS51253"/>
    </source>
</evidence>
<dbReference type="Gene3D" id="1.10.10.60">
    <property type="entry name" value="Homeodomain-like"/>
    <property type="match status" value="1"/>
</dbReference>
<dbReference type="SUPFAM" id="SSF46689">
    <property type="entry name" value="Homeodomain-like"/>
    <property type="match status" value="1"/>
</dbReference>
<evidence type="ECO:0000256" key="1">
    <source>
        <dbReference type="ARBA" id="ARBA00023125"/>
    </source>
</evidence>
<keyword evidence="1" id="KW-0238">DNA-binding</keyword>
<keyword evidence="4" id="KW-1185">Reference proteome</keyword>
<dbReference type="GO" id="GO:0003677">
    <property type="term" value="F:DNA binding"/>
    <property type="evidence" value="ECO:0007669"/>
    <property type="project" value="UniProtKB-KW"/>
</dbReference>
<proteinExistence type="predicted"/>
<sequence>MLSAWLHDEAGICEKASNATTASFKQPQTVEHPIVEAALKEWVEQAQQKGIAINENILKIKARQFADMQGIPKEKFLLLSNGWVQGVKGWLGLRGVQLQGEAASADVEKADEEELRLRKISNQKGDKTRMSYMLTTNADGSERLKPLVISHSKQPCCFQHKTPQSLGFDYHFNKKAWMTGVIFQLYITALDCQMQQQNQKILLLVDNHKWDPATVTNVQVKFLAPNMTAHIQPMDAGIIQNFKANYKQAHCEQALDQEMAGVLDIYCIEQKEAMGLAWIAWEEVTVETIANC</sequence>
<organism evidence="3 4">
    <name type="scientific">Dacryopinax primogenitus (strain DJM 731)</name>
    <name type="common">Brown rot fungus</name>
    <dbReference type="NCBI Taxonomy" id="1858805"/>
    <lineage>
        <taxon>Eukaryota</taxon>
        <taxon>Fungi</taxon>
        <taxon>Dikarya</taxon>
        <taxon>Basidiomycota</taxon>
        <taxon>Agaricomycotina</taxon>
        <taxon>Dacrymycetes</taxon>
        <taxon>Dacrymycetales</taxon>
        <taxon>Dacrymycetaceae</taxon>
        <taxon>Dacryopinax</taxon>
    </lineage>
</organism>
<dbReference type="InterPro" id="IPR009057">
    <property type="entry name" value="Homeodomain-like_sf"/>
</dbReference>
<dbReference type="PANTHER" id="PTHR19303:SF73">
    <property type="entry name" value="PROTEIN PDC2"/>
    <property type="match status" value="1"/>
</dbReference>
<dbReference type="InterPro" id="IPR004875">
    <property type="entry name" value="DDE_SF_endonuclease_dom"/>
</dbReference>
<dbReference type="HOGENOM" id="CLU_018294_0_0_1"/>
<dbReference type="InterPro" id="IPR050863">
    <property type="entry name" value="CenT-Element_Derived"/>
</dbReference>
<evidence type="ECO:0000313" key="3">
    <source>
        <dbReference type="EMBL" id="EJT98095.1"/>
    </source>
</evidence>
<evidence type="ECO:0000313" key="4">
    <source>
        <dbReference type="Proteomes" id="UP000030653"/>
    </source>
</evidence>
<dbReference type="OMA" id="SEMIANC"/>
<accession>M5FNZ6</accession>
<protein>
    <submittedName>
        <fullName evidence="3">DDE-domain-containing protein</fullName>
    </submittedName>
</protein>
<dbReference type="OrthoDB" id="162969at2759"/>
<dbReference type="EMBL" id="JH795874">
    <property type="protein sequence ID" value="EJT98095.1"/>
    <property type="molecule type" value="Genomic_DNA"/>
</dbReference>
<dbReference type="PROSITE" id="PS51253">
    <property type="entry name" value="HTH_CENPB"/>
    <property type="match status" value="1"/>
</dbReference>
<dbReference type="RefSeq" id="XP_040624993.1">
    <property type="nucleotide sequence ID" value="XM_040775472.1"/>
</dbReference>
<dbReference type="Pfam" id="PF03221">
    <property type="entry name" value="HTH_Tnp_Tc5"/>
    <property type="match status" value="1"/>
</dbReference>
<reference evidence="3 4" key="1">
    <citation type="journal article" date="2012" name="Science">
        <title>The Paleozoic origin of enzymatic lignin decomposition reconstructed from 31 fungal genomes.</title>
        <authorList>
            <person name="Floudas D."/>
            <person name="Binder M."/>
            <person name="Riley R."/>
            <person name="Barry K."/>
            <person name="Blanchette R.A."/>
            <person name="Henrissat B."/>
            <person name="Martinez A.T."/>
            <person name="Otillar R."/>
            <person name="Spatafora J.W."/>
            <person name="Yadav J.S."/>
            <person name="Aerts A."/>
            <person name="Benoit I."/>
            <person name="Boyd A."/>
            <person name="Carlson A."/>
            <person name="Copeland A."/>
            <person name="Coutinho P.M."/>
            <person name="de Vries R.P."/>
            <person name="Ferreira P."/>
            <person name="Findley K."/>
            <person name="Foster B."/>
            <person name="Gaskell J."/>
            <person name="Glotzer D."/>
            <person name="Gorecki P."/>
            <person name="Heitman J."/>
            <person name="Hesse C."/>
            <person name="Hori C."/>
            <person name="Igarashi K."/>
            <person name="Jurgens J.A."/>
            <person name="Kallen N."/>
            <person name="Kersten P."/>
            <person name="Kohler A."/>
            <person name="Kuees U."/>
            <person name="Kumar T.K.A."/>
            <person name="Kuo A."/>
            <person name="LaButti K."/>
            <person name="Larrondo L.F."/>
            <person name="Lindquist E."/>
            <person name="Ling A."/>
            <person name="Lombard V."/>
            <person name="Lucas S."/>
            <person name="Lundell T."/>
            <person name="Martin R."/>
            <person name="McLaughlin D.J."/>
            <person name="Morgenstern I."/>
            <person name="Morin E."/>
            <person name="Murat C."/>
            <person name="Nagy L.G."/>
            <person name="Nolan M."/>
            <person name="Ohm R.A."/>
            <person name="Patyshakuliyeva A."/>
            <person name="Rokas A."/>
            <person name="Ruiz-Duenas F.J."/>
            <person name="Sabat G."/>
            <person name="Salamov A."/>
            <person name="Samejima M."/>
            <person name="Schmutz J."/>
            <person name="Slot J.C."/>
            <person name="St John F."/>
            <person name="Stenlid J."/>
            <person name="Sun H."/>
            <person name="Sun S."/>
            <person name="Syed K."/>
            <person name="Tsang A."/>
            <person name="Wiebenga A."/>
            <person name="Young D."/>
            <person name="Pisabarro A."/>
            <person name="Eastwood D.C."/>
            <person name="Martin F."/>
            <person name="Cullen D."/>
            <person name="Grigoriev I.V."/>
            <person name="Hibbett D.S."/>
        </authorList>
    </citation>
    <scope>NUCLEOTIDE SEQUENCE [LARGE SCALE GENOMIC DNA]</scope>
    <source>
        <strain evidence="3 4">DJM-731 SS1</strain>
    </source>
</reference>
<dbReference type="GO" id="GO:0005634">
    <property type="term" value="C:nucleus"/>
    <property type="evidence" value="ECO:0007669"/>
    <property type="project" value="TreeGrafter"/>
</dbReference>
<name>M5FNZ6_DACPD</name>
<dbReference type="GeneID" id="63690534"/>
<dbReference type="AlphaFoldDB" id="M5FNZ6"/>
<dbReference type="PANTHER" id="PTHR19303">
    <property type="entry name" value="TRANSPOSON"/>
    <property type="match status" value="1"/>
</dbReference>
<feature type="non-terminal residue" evidence="3">
    <location>
        <position position="292"/>
    </location>
</feature>
<dbReference type="InterPro" id="IPR006600">
    <property type="entry name" value="HTH_CenpB_DNA-bd_dom"/>
</dbReference>
<dbReference type="STRING" id="1858805.M5FNZ6"/>
<gene>
    <name evidence="3" type="ORF">DACRYDRAFT_57884</name>
</gene>